<evidence type="ECO:0000313" key="1">
    <source>
        <dbReference type="EMBL" id="CAL0326237.1"/>
    </source>
</evidence>
<sequence>MWLVKVFACSTCRTPIRFNAEVNVATQDDWKFFLLIVKRGGRRWLARVKGTVAMHGSQFCFRWWTMALIDSGRGQGAKEESEPVFVMNHEWYAARSELFQVAPQRWWDPERIQ</sequence>
<evidence type="ECO:0008006" key="3">
    <source>
        <dbReference type="Google" id="ProtNLM"/>
    </source>
</evidence>
<organism evidence="1 2">
    <name type="scientific">Lupinus luteus</name>
    <name type="common">European yellow lupine</name>
    <dbReference type="NCBI Taxonomy" id="3873"/>
    <lineage>
        <taxon>Eukaryota</taxon>
        <taxon>Viridiplantae</taxon>
        <taxon>Streptophyta</taxon>
        <taxon>Embryophyta</taxon>
        <taxon>Tracheophyta</taxon>
        <taxon>Spermatophyta</taxon>
        <taxon>Magnoliopsida</taxon>
        <taxon>eudicotyledons</taxon>
        <taxon>Gunneridae</taxon>
        <taxon>Pentapetalae</taxon>
        <taxon>rosids</taxon>
        <taxon>fabids</taxon>
        <taxon>Fabales</taxon>
        <taxon>Fabaceae</taxon>
        <taxon>Papilionoideae</taxon>
        <taxon>50 kb inversion clade</taxon>
        <taxon>genistoids sensu lato</taxon>
        <taxon>core genistoids</taxon>
        <taxon>Genisteae</taxon>
        <taxon>Lupinus</taxon>
    </lineage>
</organism>
<name>A0AAV1XY29_LUPLU</name>
<dbReference type="EMBL" id="CAXHTB010000019">
    <property type="protein sequence ID" value="CAL0326237.1"/>
    <property type="molecule type" value="Genomic_DNA"/>
</dbReference>
<reference evidence="1 2" key="1">
    <citation type="submission" date="2024-03" db="EMBL/GenBank/DDBJ databases">
        <authorList>
            <person name="Martinez-Hernandez J."/>
        </authorList>
    </citation>
    <scope>NUCLEOTIDE SEQUENCE [LARGE SCALE GENOMIC DNA]</scope>
</reference>
<protein>
    <recommendedName>
        <fullName evidence="3">Yippee domain-containing protein</fullName>
    </recommendedName>
</protein>
<proteinExistence type="predicted"/>
<gene>
    <name evidence="1" type="ORF">LLUT_LOCUS27297</name>
</gene>
<evidence type="ECO:0000313" key="2">
    <source>
        <dbReference type="Proteomes" id="UP001497480"/>
    </source>
</evidence>
<dbReference type="Proteomes" id="UP001497480">
    <property type="component" value="Unassembled WGS sequence"/>
</dbReference>
<keyword evidence="2" id="KW-1185">Reference proteome</keyword>
<dbReference type="AlphaFoldDB" id="A0AAV1XY29"/>
<comment type="caution">
    <text evidence="1">The sequence shown here is derived from an EMBL/GenBank/DDBJ whole genome shotgun (WGS) entry which is preliminary data.</text>
</comment>
<accession>A0AAV1XY29</accession>